<dbReference type="InterPro" id="IPR036388">
    <property type="entry name" value="WH-like_DNA-bd_sf"/>
</dbReference>
<evidence type="ECO:0000256" key="1">
    <source>
        <dbReference type="ARBA" id="ARBA00023015"/>
    </source>
</evidence>
<dbReference type="GO" id="GO:0006355">
    <property type="term" value="P:regulation of DNA-templated transcription"/>
    <property type="evidence" value="ECO:0007669"/>
    <property type="project" value="InterPro"/>
</dbReference>
<comment type="caution">
    <text evidence="5">The sequence shown here is derived from an EMBL/GenBank/DDBJ whole genome shotgun (WGS) entry which is preliminary data.</text>
</comment>
<evidence type="ECO:0000259" key="4">
    <source>
        <dbReference type="PROSITE" id="PS50043"/>
    </source>
</evidence>
<dbReference type="PANTHER" id="PTHR44688">
    <property type="entry name" value="DNA-BINDING TRANSCRIPTIONAL ACTIVATOR DEVR_DOSR"/>
    <property type="match status" value="1"/>
</dbReference>
<dbReference type="SMART" id="SM00421">
    <property type="entry name" value="HTH_LUXR"/>
    <property type="match status" value="1"/>
</dbReference>
<dbReference type="Pfam" id="PF00196">
    <property type="entry name" value="GerE"/>
    <property type="match status" value="1"/>
</dbReference>
<evidence type="ECO:0000256" key="2">
    <source>
        <dbReference type="ARBA" id="ARBA00023125"/>
    </source>
</evidence>
<dbReference type="PROSITE" id="PS50043">
    <property type="entry name" value="HTH_LUXR_2"/>
    <property type="match status" value="1"/>
</dbReference>
<dbReference type="InterPro" id="IPR000792">
    <property type="entry name" value="Tscrpt_reg_LuxR_C"/>
</dbReference>
<keyword evidence="3" id="KW-0804">Transcription</keyword>
<organism evidence="5 6">
    <name type="scientific">Geofilum rubicundum JCM 15548</name>
    <dbReference type="NCBI Taxonomy" id="1236989"/>
    <lineage>
        <taxon>Bacteria</taxon>
        <taxon>Pseudomonadati</taxon>
        <taxon>Bacteroidota</taxon>
        <taxon>Bacteroidia</taxon>
        <taxon>Marinilabiliales</taxon>
        <taxon>Marinilabiliaceae</taxon>
        <taxon>Geofilum</taxon>
    </lineage>
</organism>
<evidence type="ECO:0000313" key="6">
    <source>
        <dbReference type="Proteomes" id="UP000032900"/>
    </source>
</evidence>
<dbReference type="RefSeq" id="WP_062126554.1">
    <property type="nucleotide sequence ID" value="NZ_BAZW01000034.1"/>
</dbReference>
<sequence length="191" mass="21198">MVRILVAEQSYLLRKGLTHILRQFPEVGEIEILGSHLGIEEVIHHFEPDLLIINSSIAASSNEEALSRQLPDTCHVLHIINTLLPPGAPDNQLSIYDSKVSLTDKISNTIKAISETKNMEESEELTPREKLILKHVALGQTNKEIAAVLFISAHTVISHRKNITRKLDIKSVSGLTVYAILNGIINMEDIS</sequence>
<reference evidence="5 6" key="1">
    <citation type="journal article" date="2015" name="Microbes Environ.">
        <title>Distribution and evolution of nitrogen fixation genes in the phylum bacteroidetes.</title>
        <authorList>
            <person name="Inoue J."/>
            <person name="Oshima K."/>
            <person name="Suda W."/>
            <person name="Sakamoto M."/>
            <person name="Iino T."/>
            <person name="Noda S."/>
            <person name="Hongoh Y."/>
            <person name="Hattori M."/>
            <person name="Ohkuma M."/>
        </authorList>
    </citation>
    <scope>NUCLEOTIDE SEQUENCE [LARGE SCALE GENOMIC DNA]</scope>
    <source>
        <strain evidence="5">JCM 15548</strain>
    </source>
</reference>
<name>A0A0E9LZH9_9BACT</name>
<dbReference type="STRING" id="1236989.JCM15548_13293"/>
<dbReference type="SUPFAM" id="SSF46894">
    <property type="entry name" value="C-terminal effector domain of the bipartite response regulators"/>
    <property type="match status" value="1"/>
</dbReference>
<protein>
    <submittedName>
        <fullName evidence="5">LuxR family transcriptional regulator</fullName>
    </submittedName>
</protein>
<dbReference type="InterPro" id="IPR016032">
    <property type="entry name" value="Sig_transdc_resp-reg_C-effctor"/>
</dbReference>
<evidence type="ECO:0000256" key="3">
    <source>
        <dbReference type="ARBA" id="ARBA00023163"/>
    </source>
</evidence>
<dbReference type="OrthoDB" id="9797341at2"/>
<keyword evidence="6" id="KW-1185">Reference proteome</keyword>
<dbReference type="Proteomes" id="UP000032900">
    <property type="component" value="Unassembled WGS sequence"/>
</dbReference>
<accession>A0A0E9LZH9</accession>
<proteinExistence type="predicted"/>
<dbReference type="PANTHER" id="PTHR44688:SF16">
    <property type="entry name" value="DNA-BINDING TRANSCRIPTIONAL ACTIVATOR DEVR_DOSR"/>
    <property type="match status" value="1"/>
</dbReference>
<dbReference type="GO" id="GO:0003677">
    <property type="term" value="F:DNA binding"/>
    <property type="evidence" value="ECO:0007669"/>
    <property type="project" value="UniProtKB-KW"/>
</dbReference>
<keyword evidence="1" id="KW-0805">Transcription regulation</keyword>
<keyword evidence="2" id="KW-0238">DNA-binding</keyword>
<gene>
    <name evidence="5" type="ORF">JCM15548_13293</name>
</gene>
<dbReference type="Gene3D" id="1.10.10.10">
    <property type="entry name" value="Winged helix-like DNA-binding domain superfamily/Winged helix DNA-binding domain"/>
    <property type="match status" value="1"/>
</dbReference>
<dbReference type="PROSITE" id="PS00622">
    <property type="entry name" value="HTH_LUXR_1"/>
    <property type="match status" value="1"/>
</dbReference>
<dbReference type="AlphaFoldDB" id="A0A0E9LZH9"/>
<dbReference type="EMBL" id="BAZW01000034">
    <property type="protein sequence ID" value="GAO30967.1"/>
    <property type="molecule type" value="Genomic_DNA"/>
</dbReference>
<evidence type="ECO:0000313" key="5">
    <source>
        <dbReference type="EMBL" id="GAO30967.1"/>
    </source>
</evidence>
<feature type="domain" description="HTH luxR-type" evidence="4">
    <location>
        <begin position="118"/>
        <end position="183"/>
    </location>
</feature>
<dbReference type="CDD" id="cd06170">
    <property type="entry name" value="LuxR_C_like"/>
    <property type="match status" value="1"/>
</dbReference>
<dbReference type="PRINTS" id="PR00038">
    <property type="entry name" value="HTHLUXR"/>
</dbReference>